<dbReference type="GO" id="GO:0071108">
    <property type="term" value="P:protein K48-linked deubiquitination"/>
    <property type="evidence" value="ECO:0007669"/>
    <property type="project" value="InterPro"/>
</dbReference>
<comment type="similarity">
    <text evidence="3 8">Belongs to the MINDY deubiquitinase family. FAM188 subfamily.</text>
</comment>
<dbReference type="Proteomes" id="UP000639338">
    <property type="component" value="Unassembled WGS sequence"/>
</dbReference>
<accession>A0A834XUV0</accession>
<evidence type="ECO:0000313" key="11">
    <source>
        <dbReference type="EMBL" id="KAF7993191.1"/>
    </source>
</evidence>
<sequence>MTANPDTDIIKEIRTLLWGNCPKEDVFNRWAQGFQFSLDEPTALVQIEGGPCAVIAPVQAFIIKDLLLDGPPNGWKHITVEKQDRLLVKAATEIICRASDSRDPRYSIVYIEDDNPEDNENLPNSHQVSNDTEEQPQINSDYFHSRLRTFTTGDLDEVEQYMAQRIDTLKEPFGVLLLLYTVVCTKGIQGMHCEMSDPTEPAIDSIYGYGCQSLINLMLTGRAVSHVWDHEQDVGGLKLRGIDKQNTVGFLALLEHLRYCEVGGFLKCPSHPVWVLGSETHLTVVFSNDRRLVSPETPAEQARRVFKKFDPEGSNFIPAELLQDVLAELGLVTDSEYVEIMRKKLDNENLGIILLAIFMDEFFPEETRTCPDTFTLYHYNGLERSNPDNRIQYHSGDAVLLECTVKCILDSNPMLTVLQTKWPSIEVQWESGRTPSLN</sequence>
<dbReference type="Pfam" id="PF13898">
    <property type="entry name" value="MINDY-3_4_CD"/>
    <property type="match status" value="1"/>
</dbReference>
<evidence type="ECO:0000256" key="1">
    <source>
        <dbReference type="ARBA" id="ARBA00000707"/>
    </source>
</evidence>
<feature type="domain" description="EF-hand" evidence="10">
    <location>
        <begin position="297"/>
        <end position="332"/>
    </location>
</feature>
<dbReference type="GO" id="GO:0005509">
    <property type="term" value="F:calcium ion binding"/>
    <property type="evidence" value="ECO:0007669"/>
    <property type="project" value="InterPro"/>
</dbReference>
<dbReference type="PANTHER" id="PTHR12473">
    <property type="entry name" value="UBIQUITIN CARBOXYL-TERMINAL HYDROLASE MINDY-4-RELATED"/>
    <property type="match status" value="1"/>
</dbReference>
<dbReference type="SMART" id="SM01174">
    <property type="entry name" value="DUF4205"/>
    <property type="match status" value="1"/>
</dbReference>
<dbReference type="OrthoDB" id="9981542at2759"/>
<evidence type="ECO:0000256" key="6">
    <source>
        <dbReference type="ARBA" id="ARBA00022801"/>
    </source>
</evidence>
<dbReference type="EMBL" id="JACMRX010000003">
    <property type="protein sequence ID" value="KAF7993191.1"/>
    <property type="molecule type" value="Genomic_DNA"/>
</dbReference>
<dbReference type="GO" id="GO:1990380">
    <property type="term" value="F:K48-linked deubiquitinase activity"/>
    <property type="evidence" value="ECO:0007669"/>
    <property type="project" value="UniProtKB-UniRule"/>
</dbReference>
<keyword evidence="5 8" id="KW-0833">Ubl conjugation pathway</keyword>
<comment type="caution">
    <text evidence="11">The sequence shown here is derived from an EMBL/GenBank/DDBJ whole genome shotgun (WGS) entry which is preliminary data.</text>
</comment>
<keyword evidence="6 8" id="KW-0378">Hydrolase</keyword>
<feature type="region of interest" description="Disordered" evidence="9">
    <location>
        <begin position="113"/>
        <end position="138"/>
    </location>
</feature>
<keyword evidence="4 8" id="KW-0645">Protease</keyword>
<evidence type="ECO:0000256" key="3">
    <source>
        <dbReference type="ARBA" id="ARBA00011074"/>
    </source>
</evidence>
<evidence type="ECO:0000259" key="10">
    <source>
        <dbReference type="PROSITE" id="PS50222"/>
    </source>
</evidence>
<dbReference type="InterPro" id="IPR011992">
    <property type="entry name" value="EF-hand-dom_pair"/>
</dbReference>
<name>A0A834XUV0_APHGI</name>
<evidence type="ECO:0000256" key="4">
    <source>
        <dbReference type="ARBA" id="ARBA00022670"/>
    </source>
</evidence>
<evidence type="ECO:0000256" key="7">
    <source>
        <dbReference type="ARBA" id="ARBA00022807"/>
    </source>
</evidence>
<evidence type="ECO:0000256" key="5">
    <source>
        <dbReference type="ARBA" id="ARBA00022786"/>
    </source>
</evidence>
<comment type="function">
    <text evidence="2 8">Hydrolase that can remove 'Lys-48'-linked conjugated ubiquitin from proteins.</text>
</comment>
<dbReference type="EC" id="3.4.19.12" evidence="8"/>
<evidence type="ECO:0000313" key="12">
    <source>
        <dbReference type="Proteomes" id="UP000639338"/>
    </source>
</evidence>
<organism evidence="11 12">
    <name type="scientific">Aphidius gifuensis</name>
    <name type="common">Parasitoid wasp</name>
    <dbReference type="NCBI Taxonomy" id="684658"/>
    <lineage>
        <taxon>Eukaryota</taxon>
        <taxon>Metazoa</taxon>
        <taxon>Ecdysozoa</taxon>
        <taxon>Arthropoda</taxon>
        <taxon>Hexapoda</taxon>
        <taxon>Insecta</taxon>
        <taxon>Pterygota</taxon>
        <taxon>Neoptera</taxon>
        <taxon>Endopterygota</taxon>
        <taxon>Hymenoptera</taxon>
        <taxon>Apocrita</taxon>
        <taxon>Ichneumonoidea</taxon>
        <taxon>Braconidae</taxon>
        <taxon>Aphidiinae</taxon>
        <taxon>Aphidius</taxon>
    </lineage>
</organism>
<evidence type="ECO:0000256" key="8">
    <source>
        <dbReference type="RuleBase" id="RU367088"/>
    </source>
</evidence>
<dbReference type="InterPro" id="IPR025257">
    <property type="entry name" value="MINDY-3/4_CD"/>
</dbReference>
<dbReference type="AlphaFoldDB" id="A0A834XUV0"/>
<evidence type="ECO:0000256" key="2">
    <source>
        <dbReference type="ARBA" id="ARBA00002107"/>
    </source>
</evidence>
<dbReference type="PANTHER" id="PTHR12473:SF17">
    <property type="entry name" value="UBIQUITIN CARBOXYL-TERMINAL HYDROLASE MINDY-3"/>
    <property type="match status" value="1"/>
</dbReference>
<dbReference type="PROSITE" id="PS50222">
    <property type="entry name" value="EF_HAND_2"/>
    <property type="match status" value="1"/>
</dbReference>
<keyword evidence="7 8" id="KW-0788">Thiol protease</keyword>
<protein>
    <recommendedName>
        <fullName evidence="8">Ubiquitin carboxyl-terminal hydrolase MINDY</fullName>
        <ecNumber evidence="8">3.4.19.12</ecNumber>
    </recommendedName>
</protein>
<dbReference type="SUPFAM" id="SSF47473">
    <property type="entry name" value="EF-hand"/>
    <property type="match status" value="1"/>
</dbReference>
<dbReference type="InterPro" id="IPR002048">
    <property type="entry name" value="EF_hand_dom"/>
</dbReference>
<dbReference type="InterPro" id="IPR039785">
    <property type="entry name" value="MINY3/4"/>
</dbReference>
<proteinExistence type="inferred from homology"/>
<gene>
    <name evidence="11" type="ORF">HCN44_006251</name>
</gene>
<feature type="compositionally biased region" description="Polar residues" evidence="9">
    <location>
        <begin position="122"/>
        <end position="138"/>
    </location>
</feature>
<dbReference type="Gene3D" id="1.10.238.10">
    <property type="entry name" value="EF-hand"/>
    <property type="match status" value="1"/>
</dbReference>
<evidence type="ECO:0000256" key="9">
    <source>
        <dbReference type="SAM" id="MobiDB-lite"/>
    </source>
</evidence>
<keyword evidence="12" id="KW-1185">Reference proteome</keyword>
<dbReference type="GO" id="GO:0006508">
    <property type="term" value="P:proteolysis"/>
    <property type="evidence" value="ECO:0007669"/>
    <property type="project" value="UniProtKB-KW"/>
</dbReference>
<reference evidence="11 12" key="1">
    <citation type="submission" date="2020-08" db="EMBL/GenBank/DDBJ databases">
        <title>Aphidius gifuensis genome sequencing and assembly.</title>
        <authorList>
            <person name="Du Z."/>
        </authorList>
    </citation>
    <scope>NUCLEOTIDE SEQUENCE [LARGE SCALE GENOMIC DNA]</scope>
    <source>
        <strain evidence="11">YNYX2018</strain>
        <tissue evidence="11">Adults</tissue>
    </source>
</reference>
<dbReference type="GO" id="GO:0004843">
    <property type="term" value="F:cysteine-type deubiquitinase activity"/>
    <property type="evidence" value="ECO:0007669"/>
    <property type="project" value="UniProtKB-UniRule"/>
</dbReference>
<comment type="catalytic activity">
    <reaction evidence="1 8">
        <text>Thiol-dependent hydrolysis of ester, thioester, amide, peptide and isopeptide bonds formed by the C-terminal Gly of ubiquitin (a 76-residue protein attached to proteins as an intracellular targeting signal).</text>
        <dbReference type="EC" id="3.4.19.12"/>
    </reaction>
</comment>